<gene>
    <name evidence="1" type="ORF">SDC9_125812</name>
</gene>
<organism evidence="1">
    <name type="scientific">bioreactor metagenome</name>
    <dbReference type="NCBI Taxonomy" id="1076179"/>
    <lineage>
        <taxon>unclassified sequences</taxon>
        <taxon>metagenomes</taxon>
        <taxon>ecological metagenomes</taxon>
    </lineage>
</organism>
<name>A0A645CPG8_9ZZZZ</name>
<accession>A0A645CPG8</accession>
<dbReference type="EMBL" id="VSSQ01028900">
    <property type="protein sequence ID" value="MPM78798.1"/>
    <property type="molecule type" value="Genomic_DNA"/>
</dbReference>
<evidence type="ECO:0000313" key="1">
    <source>
        <dbReference type="EMBL" id="MPM78798.1"/>
    </source>
</evidence>
<proteinExistence type="predicted"/>
<sequence>MTVKKKKREIYKAKIIPYELEGCIDTLIECGLIREDEREEYERKDMERKENDRKNGIKRIVIPRLKK</sequence>
<dbReference type="AlphaFoldDB" id="A0A645CPG8"/>
<protein>
    <submittedName>
        <fullName evidence="1">Uncharacterized protein</fullName>
    </submittedName>
</protein>
<comment type="caution">
    <text evidence="1">The sequence shown here is derived from an EMBL/GenBank/DDBJ whole genome shotgun (WGS) entry which is preliminary data.</text>
</comment>
<reference evidence="1" key="1">
    <citation type="submission" date="2019-08" db="EMBL/GenBank/DDBJ databases">
        <authorList>
            <person name="Kucharzyk K."/>
            <person name="Murdoch R.W."/>
            <person name="Higgins S."/>
            <person name="Loffler F."/>
        </authorList>
    </citation>
    <scope>NUCLEOTIDE SEQUENCE</scope>
</reference>